<proteinExistence type="predicted"/>
<name>A0AAW2V5J6_SESRA</name>
<dbReference type="EMBL" id="JACGWJ010000004">
    <property type="protein sequence ID" value="KAL0423661.1"/>
    <property type="molecule type" value="Genomic_DNA"/>
</dbReference>
<reference evidence="1" key="1">
    <citation type="submission" date="2020-06" db="EMBL/GenBank/DDBJ databases">
        <authorList>
            <person name="Li T."/>
            <person name="Hu X."/>
            <person name="Zhang T."/>
            <person name="Song X."/>
            <person name="Zhang H."/>
            <person name="Dai N."/>
            <person name="Sheng W."/>
            <person name="Hou X."/>
            <person name="Wei L."/>
        </authorList>
    </citation>
    <scope>NUCLEOTIDE SEQUENCE</scope>
    <source>
        <strain evidence="1">G02</strain>
        <tissue evidence="1">Leaf</tissue>
    </source>
</reference>
<organism evidence="1">
    <name type="scientific">Sesamum radiatum</name>
    <name type="common">Black benniseed</name>
    <dbReference type="NCBI Taxonomy" id="300843"/>
    <lineage>
        <taxon>Eukaryota</taxon>
        <taxon>Viridiplantae</taxon>
        <taxon>Streptophyta</taxon>
        <taxon>Embryophyta</taxon>
        <taxon>Tracheophyta</taxon>
        <taxon>Spermatophyta</taxon>
        <taxon>Magnoliopsida</taxon>
        <taxon>eudicotyledons</taxon>
        <taxon>Gunneridae</taxon>
        <taxon>Pentapetalae</taxon>
        <taxon>asterids</taxon>
        <taxon>lamiids</taxon>
        <taxon>Lamiales</taxon>
        <taxon>Pedaliaceae</taxon>
        <taxon>Sesamum</taxon>
    </lineage>
</organism>
<reference evidence="1" key="2">
    <citation type="journal article" date="2024" name="Plant">
        <title>Genomic evolution and insights into agronomic trait innovations of Sesamum species.</title>
        <authorList>
            <person name="Miao H."/>
            <person name="Wang L."/>
            <person name="Qu L."/>
            <person name="Liu H."/>
            <person name="Sun Y."/>
            <person name="Le M."/>
            <person name="Wang Q."/>
            <person name="Wei S."/>
            <person name="Zheng Y."/>
            <person name="Lin W."/>
            <person name="Duan Y."/>
            <person name="Cao H."/>
            <person name="Xiong S."/>
            <person name="Wang X."/>
            <person name="Wei L."/>
            <person name="Li C."/>
            <person name="Ma Q."/>
            <person name="Ju M."/>
            <person name="Zhao R."/>
            <person name="Li G."/>
            <person name="Mu C."/>
            <person name="Tian Q."/>
            <person name="Mei H."/>
            <person name="Zhang T."/>
            <person name="Gao T."/>
            <person name="Zhang H."/>
        </authorList>
    </citation>
    <scope>NUCLEOTIDE SEQUENCE</scope>
    <source>
        <strain evidence="1">G02</strain>
    </source>
</reference>
<accession>A0AAW2V5J6</accession>
<evidence type="ECO:0000313" key="1">
    <source>
        <dbReference type="EMBL" id="KAL0423661.1"/>
    </source>
</evidence>
<sequence length="85" mass="10197">MDTSKEVEQKRLENMKDKKDMKMIMKERINLGLIEPVISTYSNPGFLVRNYSEIKRGKLRWSESKKLLHSPHHRDNISGMYFQWV</sequence>
<protein>
    <submittedName>
        <fullName evidence="1">Uncharacterized protein</fullName>
    </submittedName>
</protein>
<dbReference type="AlphaFoldDB" id="A0AAW2V5J6"/>
<comment type="caution">
    <text evidence="1">The sequence shown here is derived from an EMBL/GenBank/DDBJ whole genome shotgun (WGS) entry which is preliminary data.</text>
</comment>
<gene>
    <name evidence="1" type="ORF">Sradi_0900900</name>
</gene>